<dbReference type="GeneID" id="94335112"/>
<dbReference type="AlphaFoldDB" id="A0AAD9PNH6"/>
<sequence length="122" mass="13649">MAESILFSKHAAQESQLDQDGFTVIATEVNPTNSNDERRHLGAQFAEDADWSGWSADEHEESLKWLLQPGDVLHLTSACTTWSYGQMVLVPNTALPQALSKLPSFFFDFKTEPDFSRVSSKN</sequence>
<reference evidence="1" key="1">
    <citation type="journal article" date="2023" name="Nat. Microbiol.">
        <title>Babesia duncani multi-omics identifies virulence factors and drug targets.</title>
        <authorList>
            <person name="Singh P."/>
            <person name="Lonardi S."/>
            <person name="Liang Q."/>
            <person name="Vydyam P."/>
            <person name="Khabirova E."/>
            <person name="Fang T."/>
            <person name="Gihaz S."/>
            <person name="Thekkiniath J."/>
            <person name="Munshi M."/>
            <person name="Abel S."/>
            <person name="Ciampossin L."/>
            <person name="Batugedara G."/>
            <person name="Gupta M."/>
            <person name="Lu X.M."/>
            <person name="Lenz T."/>
            <person name="Chakravarty S."/>
            <person name="Cornillot E."/>
            <person name="Hu Y."/>
            <person name="Ma W."/>
            <person name="Gonzalez L.M."/>
            <person name="Sanchez S."/>
            <person name="Estrada K."/>
            <person name="Sanchez-Flores A."/>
            <person name="Montero E."/>
            <person name="Harb O.S."/>
            <person name="Le Roch K.G."/>
            <person name="Mamoun C.B."/>
        </authorList>
    </citation>
    <scope>NUCLEOTIDE SEQUENCE</scope>
    <source>
        <strain evidence="1">WA1</strain>
    </source>
</reference>
<evidence type="ECO:0000313" key="1">
    <source>
        <dbReference type="EMBL" id="KAK2197811.1"/>
    </source>
</evidence>
<protein>
    <submittedName>
        <fullName evidence="1">Uncharacterized protein</fullName>
    </submittedName>
</protein>
<comment type="caution">
    <text evidence="1">The sequence shown here is derived from an EMBL/GenBank/DDBJ whole genome shotgun (WGS) entry which is preliminary data.</text>
</comment>
<proteinExistence type="predicted"/>
<dbReference type="RefSeq" id="XP_067804653.1">
    <property type="nucleotide sequence ID" value="XM_067945862.1"/>
</dbReference>
<accession>A0AAD9PNH6</accession>
<gene>
    <name evidence="1" type="ORF">BdWA1_000814</name>
</gene>
<dbReference type="KEGG" id="bdw:94335112"/>
<dbReference type="Proteomes" id="UP001214638">
    <property type="component" value="Unassembled WGS sequence"/>
</dbReference>
<evidence type="ECO:0000313" key="2">
    <source>
        <dbReference type="Proteomes" id="UP001214638"/>
    </source>
</evidence>
<organism evidence="1 2">
    <name type="scientific">Babesia duncani</name>
    <dbReference type="NCBI Taxonomy" id="323732"/>
    <lineage>
        <taxon>Eukaryota</taxon>
        <taxon>Sar</taxon>
        <taxon>Alveolata</taxon>
        <taxon>Apicomplexa</taxon>
        <taxon>Aconoidasida</taxon>
        <taxon>Piroplasmida</taxon>
        <taxon>Babesiidae</taxon>
        <taxon>Babesia</taxon>
    </lineage>
</organism>
<dbReference type="EMBL" id="JALLKP010000001">
    <property type="protein sequence ID" value="KAK2197811.1"/>
    <property type="molecule type" value="Genomic_DNA"/>
</dbReference>
<keyword evidence="2" id="KW-1185">Reference proteome</keyword>
<name>A0AAD9PNH6_9APIC</name>